<dbReference type="Pfam" id="PF01734">
    <property type="entry name" value="Patatin"/>
    <property type="match status" value="1"/>
</dbReference>
<keyword evidence="1 4" id="KW-0378">Hydrolase</keyword>
<organism evidence="6 7">
    <name type="scientific">Nocardia uniformis</name>
    <dbReference type="NCBI Taxonomy" id="53432"/>
    <lineage>
        <taxon>Bacteria</taxon>
        <taxon>Bacillati</taxon>
        <taxon>Actinomycetota</taxon>
        <taxon>Actinomycetes</taxon>
        <taxon>Mycobacteriales</taxon>
        <taxon>Nocardiaceae</taxon>
        <taxon>Nocardia</taxon>
    </lineage>
</organism>
<accession>A0A849C6E2</accession>
<proteinExistence type="predicted"/>
<keyword evidence="2 4" id="KW-0442">Lipid degradation</keyword>
<sequence>MAGDRALVLGGGGVAGIAWQNGVLVGLGDAGVEVADAELLIGTSAGANVAAQFASGLSREELFRRQIDPRVQSRELVPPGNPLADLAPVWAAIGAESGGDPLEERRRVGAVALATRTVPEAARRAVVETRLPAHEWPNRRLLVIAVNAESGQPRVFDRDSGASLVDAVAASSAVPGVWPTVTINGAHYTDGGVRSTTNADYAADCARVLIIAPMPGPPVDQEIADLTARGIRVELITPDEATQTAFGDNPLDTATRIPAAEAGRAQGKSEADRIAAFWG</sequence>
<keyword evidence="7" id="KW-1185">Reference proteome</keyword>
<dbReference type="SUPFAM" id="SSF52151">
    <property type="entry name" value="FabD/lysophospholipase-like"/>
    <property type="match status" value="1"/>
</dbReference>
<evidence type="ECO:0000256" key="4">
    <source>
        <dbReference type="PROSITE-ProRule" id="PRU01161"/>
    </source>
</evidence>
<feature type="active site" description="Proton acceptor" evidence="4">
    <location>
        <position position="190"/>
    </location>
</feature>
<dbReference type="PANTHER" id="PTHR14226:SF57">
    <property type="entry name" value="BLR7027 PROTEIN"/>
    <property type="match status" value="1"/>
</dbReference>
<feature type="short sequence motif" description="DGA/G" evidence="4">
    <location>
        <begin position="190"/>
        <end position="192"/>
    </location>
</feature>
<gene>
    <name evidence="6" type="ORF">HLB23_31395</name>
</gene>
<evidence type="ECO:0000256" key="1">
    <source>
        <dbReference type="ARBA" id="ARBA00022801"/>
    </source>
</evidence>
<dbReference type="InterPro" id="IPR050301">
    <property type="entry name" value="NTE"/>
</dbReference>
<feature type="active site" description="Nucleophile" evidence="4">
    <location>
        <position position="44"/>
    </location>
</feature>
<dbReference type="RefSeq" id="WP_067523692.1">
    <property type="nucleotide sequence ID" value="NZ_JABELX010000013.1"/>
</dbReference>
<dbReference type="GO" id="GO:0016042">
    <property type="term" value="P:lipid catabolic process"/>
    <property type="evidence" value="ECO:0007669"/>
    <property type="project" value="UniProtKB-UniRule"/>
</dbReference>
<evidence type="ECO:0000256" key="3">
    <source>
        <dbReference type="ARBA" id="ARBA00023098"/>
    </source>
</evidence>
<feature type="short sequence motif" description="GXGXXG" evidence="4">
    <location>
        <begin position="11"/>
        <end position="16"/>
    </location>
</feature>
<dbReference type="Proteomes" id="UP000586827">
    <property type="component" value="Unassembled WGS sequence"/>
</dbReference>
<dbReference type="PANTHER" id="PTHR14226">
    <property type="entry name" value="NEUROPATHY TARGET ESTERASE/SWISS CHEESE D.MELANOGASTER"/>
    <property type="match status" value="1"/>
</dbReference>
<protein>
    <submittedName>
        <fullName evidence="6">Patatin-like phospholipase family protein</fullName>
    </submittedName>
</protein>
<evidence type="ECO:0000256" key="2">
    <source>
        <dbReference type="ARBA" id="ARBA00022963"/>
    </source>
</evidence>
<evidence type="ECO:0000313" key="6">
    <source>
        <dbReference type="EMBL" id="NNH74303.1"/>
    </source>
</evidence>
<evidence type="ECO:0000313" key="7">
    <source>
        <dbReference type="Proteomes" id="UP000586827"/>
    </source>
</evidence>
<keyword evidence="3 4" id="KW-0443">Lipid metabolism</keyword>
<name>A0A849C6E2_9NOCA</name>
<dbReference type="EMBL" id="JABELX010000013">
    <property type="protein sequence ID" value="NNH74303.1"/>
    <property type="molecule type" value="Genomic_DNA"/>
</dbReference>
<feature type="domain" description="PNPLA" evidence="5">
    <location>
        <begin position="7"/>
        <end position="204"/>
    </location>
</feature>
<dbReference type="InterPro" id="IPR002641">
    <property type="entry name" value="PNPLA_dom"/>
</dbReference>
<dbReference type="InterPro" id="IPR016035">
    <property type="entry name" value="Acyl_Trfase/lysoPLipase"/>
</dbReference>
<comment type="caution">
    <text evidence="6">The sequence shown here is derived from an EMBL/GenBank/DDBJ whole genome shotgun (WGS) entry which is preliminary data.</text>
</comment>
<dbReference type="Gene3D" id="3.40.1090.10">
    <property type="entry name" value="Cytosolic phospholipase A2 catalytic domain"/>
    <property type="match status" value="2"/>
</dbReference>
<reference evidence="6 7" key="1">
    <citation type="submission" date="2020-05" db="EMBL/GenBank/DDBJ databases">
        <title>MicrobeNet Type strains.</title>
        <authorList>
            <person name="Nicholson A.C."/>
        </authorList>
    </citation>
    <scope>NUCLEOTIDE SEQUENCE [LARGE SCALE GENOMIC DNA]</scope>
    <source>
        <strain evidence="6 7">JCM 3224</strain>
    </source>
</reference>
<evidence type="ECO:0000259" key="5">
    <source>
        <dbReference type="PROSITE" id="PS51635"/>
    </source>
</evidence>
<dbReference type="AlphaFoldDB" id="A0A849C6E2"/>
<feature type="short sequence motif" description="GXSXG" evidence="4">
    <location>
        <begin position="42"/>
        <end position="46"/>
    </location>
</feature>
<dbReference type="GO" id="GO:0016787">
    <property type="term" value="F:hydrolase activity"/>
    <property type="evidence" value="ECO:0007669"/>
    <property type="project" value="UniProtKB-UniRule"/>
</dbReference>
<dbReference type="PROSITE" id="PS51635">
    <property type="entry name" value="PNPLA"/>
    <property type="match status" value="1"/>
</dbReference>